<evidence type="ECO:0008006" key="5">
    <source>
        <dbReference type="Google" id="ProtNLM"/>
    </source>
</evidence>
<dbReference type="AlphaFoldDB" id="A0AAV5MUC1"/>
<keyword evidence="1" id="KW-0433">Leucine-rich repeat</keyword>
<dbReference type="PROSITE" id="PS51450">
    <property type="entry name" value="LRR"/>
    <property type="match status" value="1"/>
</dbReference>
<dbReference type="InterPro" id="IPR025875">
    <property type="entry name" value="Leu-rich_rpt_4"/>
</dbReference>
<dbReference type="PANTHER" id="PTHR48009">
    <property type="entry name" value="LEUCINE-RICH REPEAT (LRR) FAMILY PROTEIN"/>
    <property type="match status" value="1"/>
</dbReference>
<dbReference type="InterPro" id="IPR001611">
    <property type="entry name" value="Leu-rich_rpt"/>
</dbReference>
<dbReference type="Proteomes" id="UP001054252">
    <property type="component" value="Unassembled WGS sequence"/>
</dbReference>
<dbReference type="EMBL" id="BPVZ01000617">
    <property type="protein sequence ID" value="GKV52132.1"/>
    <property type="molecule type" value="Genomic_DNA"/>
</dbReference>
<accession>A0AAV5MUC1</accession>
<evidence type="ECO:0000313" key="3">
    <source>
        <dbReference type="EMBL" id="GKV52132.1"/>
    </source>
</evidence>
<dbReference type="SUPFAM" id="SSF52058">
    <property type="entry name" value="L domain-like"/>
    <property type="match status" value="1"/>
</dbReference>
<dbReference type="InterPro" id="IPR032675">
    <property type="entry name" value="LRR_dom_sf"/>
</dbReference>
<keyword evidence="4" id="KW-1185">Reference proteome</keyword>
<name>A0AAV5MUC1_9ROSI</name>
<dbReference type="PANTHER" id="PTHR48009:SF4">
    <property type="entry name" value="LEUCINE-RICH REPEAT (LRR) FAMILY PROTEIN"/>
    <property type="match status" value="1"/>
</dbReference>
<reference evidence="3 4" key="1">
    <citation type="journal article" date="2021" name="Commun. Biol.">
        <title>The genome of Shorea leprosula (Dipterocarpaceae) highlights the ecological relevance of drought in aseasonal tropical rainforests.</title>
        <authorList>
            <person name="Ng K.K.S."/>
            <person name="Kobayashi M.J."/>
            <person name="Fawcett J.A."/>
            <person name="Hatakeyama M."/>
            <person name="Paape T."/>
            <person name="Ng C.H."/>
            <person name="Ang C.C."/>
            <person name="Tnah L.H."/>
            <person name="Lee C.T."/>
            <person name="Nishiyama T."/>
            <person name="Sese J."/>
            <person name="O'Brien M.J."/>
            <person name="Copetti D."/>
            <person name="Mohd Noor M.I."/>
            <person name="Ong R.C."/>
            <person name="Putra M."/>
            <person name="Sireger I.Z."/>
            <person name="Indrioko S."/>
            <person name="Kosugi Y."/>
            <person name="Izuno A."/>
            <person name="Isagi Y."/>
            <person name="Lee S.L."/>
            <person name="Shimizu K.K."/>
        </authorList>
    </citation>
    <scope>NUCLEOTIDE SEQUENCE [LARGE SCALE GENOMIC DNA]</scope>
    <source>
        <strain evidence="3">214</strain>
    </source>
</reference>
<keyword evidence="2" id="KW-0677">Repeat</keyword>
<sequence length="204" mass="21846">MPLNCSAKPLQSYAIRRQLNFFQIEVAALNSLKNFWRNLPPNWAGSDPCGDDWVGIRCTNSRVISIKLGSVGLEGQLSDHISSLTELQILDLSQNPGMTGSVPASIGNLKNLTTLLLDGNELTGPIPLTLGLVQALLVVRLGNNSLSGNVPSNLNNLTNLTDLYLSNNELSGTLPNLTGMSSLQTLDLSNNGFDTSVIPTWVSS</sequence>
<organism evidence="3 4">
    <name type="scientific">Rubroshorea leprosula</name>
    <dbReference type="NCBI Taxonomy" id="152421"/>
    <lineage>
        <taxon>Eukaryota</taxon>
        <taxon>Viridiplantae</taxon>
        <taxon>Streptophyta</taxon>
        <taxon>Embryophyta</taxon>
        <taxon>Tracheophyta</taxon>
        <taxon>Spermatophyta</taxon>
        <taxon>Magnoliopsida</taxon>
        <taxon>eudicotyledons</taxon>
        <taxon>Gunneridae</taxon>
        <taxon>Pentapetalae</taxon>
        <taxon>rosids</taxon>
        <taxon>malvids</taxon>
        <taxon>Malvales</taxon>
        <taxon>Dipterocarpaceae</taxon>
        <taxon>Rubroshorea</taxon>
    </lineage>
</organism>
<protein>
    <recommendedName>
        <fullName evidence="5">Leucine-rich repeat-containing N-terminal plant-type domain-containing protein</fullName>
    </recommendedName>
</protein>
<dbReference type="Pfam" id="PF00560">
    <property type="entry name" value="LRR_1"/>
    <property type="match status" value="2"/>
</dbReference>
<evidence type="ECO:0000313" key="4">
    <source>
        <dbReference type="Proteomes" id="UP001054252"/>
    </source>
</evidence>
<evidence type="ECO:0000256" key="1">
    <source>
        <dbReference type="ARBA" id="ARBA00022614"/>
    </source>
</evidence>
<dbReference type="FunFam" id="3.80.10.10:FF:000363">
    <property type="entry name" value="Leucine-rich repeat family protein"/>
    <property type="match status" value="1"/>
</dbReference>
<dbReference type="Gene3D" id="3.80.10.10">
    <property type="entry name" value="Ribonuclease Inhibitor"/>
    <property type="match status" value="2"/>
</dbReference>
<gene>
    <name evidence="3" type="ORF">SLEP1_g58724</name>
</gene>
<comment type="caution">
    <text evidence="3">The sequence shown here is derived from an EMBL/GenBank/DDBJ whole genome shotgun (WGS) entry which is preliminary data.</text>
</comment>
<proteinExistence type="predicted"/>
<dbReference type="InterPro" id="IPR053213">
    <property type="entry name" value="RLP29"/>
</dbReference>
<feature type="non-terminal residue" evidence="3">
    <location>
        <position position="204"/>
    </location>
</feature>
<evidence type="ECO:0000256" key="2">
    <source>
        <dbReference type="ARBA" id="ARBA00022737"/>
    </source>
</evidence>
<dbReference type="Pfam" id="PF12799">
    <property type="entry name" value="LRR_4"/>
    <property type="match status" value="1"/>
</dbReference>